<dbReference type="Proteomes" id="UP000178681">
    <property type="component" value="Unassembled WGS sequence"/>
</dbReference>
<evidence type="ECO:0000313" key="1">
    <source>
        <dbReference type="EMBL" id="OGG05865.1"/>
    </source>
</evidence>
<comment type="caution">
    <text evidence="1">The sequence shown here is derived from an EMBL/GenBank/DDBJ whole genome shotgun (WGS) entry which is preliminary data.</text>
</comment>
<dbReference type="EMBL" id="MFJG01000026">
    <property type="protein sequence ID" value="OGG05865.1"/>
    <property type="molecule type" value="Genomic_DNA"/>
</dbReference>
<protein>
    <submittedName>
        <fullName evidence="1">Uncharacterized protein</fullName>
    </submittedName>
</protein>
<organism evidence="1 2">
    <name type="scientific">Candidatus Gottesmanbacteria bacterium RIFCSPHIGHO2_01_FULL_42_12</name>
    <dbReference type="NCBI Taxonomy" id="1798377"/>
    <lineage>
        <taxon>Bacteria</taxon>
        <taxon>Candidatus Gottesmaniibacteriota</taxon>
    </lineage>
</organism>
<gene>
    <name evidence="1" type="ORF">A2872_02595</name>
</gene>
<dbReference type="AlphaFoldDB" id="A0A1F5Z0H5"/>
<accession>A0A1F5Z0H5</accession>
<reference evidence="1 2" key="1">
    <citation type="journal article" date="2016" name="Nat. Commun.">
        <title>Thousands of microbial genomes shed light on interconnected biogeochemical processes in an aquifer system.</title>
        <authorList>
            <person name="Anantharaman K."/>
            <person name="Brown C.T."/>
            <person name="Hug L.A."/>
            <person name="Sharon I."/>
            <person name="Castelle C.J."/>
            <person name="Probst A.J."/>
            <person name="Thomas B.C."/>
            <person name="Singh A."/>
            <person name="Wilkins M.J."/>
            <person name="Karaoz U."/>
            <person name="Brodie E.L."/>
            <person name="Williams K.H."/>
            <person name="Hubbard S.S."/>
            <person name="Banfield J.F."/>
        </authorList>
    </citation>
    <scope>NUCLEOTIDE SEQUENCE [LARGE SCALE GENOMIC DNA]</scope>
</reference>
<sequence length="68" mass="7593">MATERKEEPLISSVMTTAKRIGGDIAAMWLERSLRRGDTPYLEFTGITREDGTPVRISLENLDGPEVN</sequence>
<dbReference type="STRING" id="1798377.A2872_02595"/>
<proteinExistence type="predicted"/>
<name>A0A1F5Z0H5_9BACT</name>
<evidence type="ECO:0000313" key="2">
    <source>
        <dbReference type="Proteomes" id="UP000178681"/>
    </source>
</evidence>